<protein>
    <submittedName>
        <fullName evidence="2">Uncharacterized protein</fullName>
    </submittedName>
</protein>
<accession>A0A2L2STW1</accession>
<name>A0A2L2STW1_9HYPO</name>
<dbReference type="Proteomes" id="UP000245910">
    <property type="component" value="Chromosome IIII"/>
</dbReference>
<keyword evidence="3" id="KW-1185">Reference proteome</keyword>
<proteinExistence type="predicted"/>
<sequence>MIVRQLWREIVDDLLRMALLLHDDERAGLRTDGAANCSCSAPVLGIGILLLLHNIWSCFSILLCTYLDWISKG</sequence>
<reference evidence="3" key="1">
    <citation type="submission" date="2014-10" db="EMBL/GenBank/DDBJ databases">
        <authorList>
            <person name="King R."/>
        </authorList>
    </citation>
    <scope>NUCLEOTIDE SEQUENCE [LARGE SCALE GENOMIC DNA]</scope>
    <source>
        <strain evidence="3">A3/5</strain>
    </source>
</reference>
<organism evidence="2 3">
    <name type="scientific">Fusarium venenatum</name>
    <dbReference type="NCBI Taxonomy" id="56646"/>
    <lineage>
        <taxon>Eukaryota</taxon>
        <taxon>Fungi</taxon>
        <taxon>Dikarya</taxon>
        <taxon>Ascomycota</taxon>
        <taxon>Pezizomycotina</taxon>
        <taxon>Sordariomycetes</taxon>
        <taxon>Hypocreomycetidae</taxon>
        <taxon>Hypocreales</taxon>
        <taxon>Nectriaceae</taxon>
        <taxon>Fusarium</taxon>
    </lineage>
</organism>
<evidence type="ECO:0000256" key="1">
    <source>
        <dbReference type="SAM" id="Phobius"/>
    </source>
</evidence>
<keyword evidence="1" id="KW-1133">Transmembrane helix</keyword>
<keyword evidence="1" id="KW-0812">Transmembrane</keyword>
<feature type="transmembrane region" description="Helical" evidence="1">
    <location>
        <begin position="43"/>
        <end position="67"/>
    </location>
</feature>
<evidence type="ECO:0000313" key="2">
    <source>
        <dbReference type="EMBL" id="CEI38925.1"/>
    </source>
</evidence>
<keyword evidence="1" id="KW-0472">Membrane</keyword>
<evidence type="ECO:0000313" key="3">
    <source>
        <dbReference type="Proteomes" id="UP000245910"/>
    </source>
</evidence>
<dbReference type="EMBL" id="LN649232">
    <property type="protein sequence ID" value="CEI38925.1"/>
    <property type="molecule type" value="Genomic_DNA"/>
</dbReference>
<dbReference type="AlphaFoldDB" id="A0A2L2STW1"/>